<reference evidence="1 2" key="1">
    <citation type="journal article" date="2022" name="bioRxiv">
        <title>The genome of the oomycete Peronosclerospora sorghi, a cosmopolitan pathogen of maize and sorghum, is inflated with dispersed pseudogenes.</title>
        <authorList>
            <person name="Fletcher K."/>
            <person name="Martin F."/>
            <person name="Isakeit T."/>
            <person name="Cavanaugh K."/>
            <person name="Magill C."/>
            <person name="Michelmore R."/>
        </authorList>
    </citation>
    <scope>NUCLEOTIDE SEQUENCE [LARGE SCALE GENOMIC DNA]</scope>
    <source>
        <strain evidence="1">P6</strain>
    </source>
</reference>
<organism evidence="1 2">
    <name type="scientific">Peronosclerospora sorghi</name>
    <dbReference type="NCBI Taxonomy" id="230839"/>
    <lineage>
        <taxon>Eukaryota</taxon>
        <taxon>Sar</taxon>
        <taxon>Stramenopiles</taxon>
        <taxon>Oomycota</taxon>
        <taxon>Peronosporomycetes</taxon>
        <taxon>Peronosporales</taxon>
        <taxon>Peronosporaceae</taxon>
        <taxon>Peronosclerospora</taxon>
    </lineage>
</organism>
<dbReference type="Proteomes" id="UP001163321">
    <property type="component" value="Chromosome 6"/>
</dbReference>
<sequence>MFSNPWGKIGSAAVEEIVDLTKVVPTNILKDGVHPDLKERSEYPESLYTLLDPKLTLGELERTGFDNLKMEDQHRFLGLLNRQAIKASNADKAKK</sequence>
<name>A0ACC0VVE3_9STRA</name>
<gene>
    <name evidence="1" type="ORF">PsorP6_010966</name>
</gene>
<proteinExistence type="predicted"/>
<keyword evidence="2" id="KW-1185">Reference proteome</keyword>
<dbReference type="EMBL" id="CM047585">
    <property type="protein sequence ID" value="KAI9910493.1"/>
    <property type="molecule type" value="Genomic_DNA"/>
</dbReference>
<evidence type="ECO:0000313" key="2">
    <source>
        <dbReference type="Proteomes" id="UP001163321"/>
    </source>
</evidence>
<comment type="caution">
    <text evidence="1">The sequence shown here is derived from an EMBL/GenBank/DDBJ whole genome shotgun (WGS) entry which is preliminary data.</text>
</comment>
<evidence type="ECO:0000313" key="1">
    <source>
        <dbReference type="EMBL" id="KAI9910493.1"/>
    </source>
</evidence>
<accession>A0ACC0VVE3</accession>
<protein>
    <submittedName>
        <fullName evidence="1">Uncharacterized protein</fullName>
    </submittedName>
</protein>